<name>A0A9N9WZE6_9DIPT</name>
<dbReference type="AlphaFoldDB" id="A0A9N9WZE6"/>
<proteinExistence type="predicted"/>
<reference evidence="2" key="2">
    <citation type="submission" date="2022-10" db="EMBL/GenBank/DDBJ databases">
        <authorList>
            <consortium name="ENA_rothamsted_submissions"/>
            <consortium name="culmorum"/>
            <person name="King R."/>
        </authorList>
    </citation>
    <scope>NUCLEOTIDE SEQUENCE</scope>
</reference>
<dbReference type="Proteomes" id="UP001153620">
    <property type="component" value="Chromosome 3"/>
</dbReference>
<feature type="compositionally biased region" description="Low complexity" evidence="1">
    <location>
        <begin position="685"/>
        <end position="695"/>
    </location>
</feature>
<keyword evidence="3" id="KW-1185">Reference proteome</keyword>
<dbReference type="OrthoDB" id="407410at2759"/>
<evidence type="ECO:0000313" key="2">
    <source>
        <dbReference type="EMBL" id="CAG9809855.1"/>
    </source>
</evidence>
<evidence type="ECO:0000256" key="1">
    <source>
        <dbReference type="SAM" id="MobiDB-lite"/>
    </source>
</evidence>
<gene>
    <name evidence="2" type="ORF">CHIRRI_LOCUS12675</name>
</gene>
<dbReference type="EMBL" id="OU895879">
    <property type="protein sequence ID" value="CAG9809855.1"/>
    <property type="molecule type" value="Genomic_DNA"/>
</dbReference>
<reference evidence="2" key="1">
    <citation type="submission" date="2022-01" db="EMBL/GenBank/DDBJ databases">
        <authorList>
            <person name="King R."/>
        </authorList>
    </citation>
    <scope>NUCLEOTIDE SEQUENCE</scope>
</reference>
<feature type="region of interest" description="Disordered" evidence="1">
    <location>
        <begin position="682"/>
        <end position="720"/>
    </location>
</feature>
<organism evidence="2 3">
    <name type="scientific">Chironomus riparius</name>
    <dbReference type="NCBI Taxonomy" id="315576"/>
    <lineage>
        <taxon>Eukaryota</taxon>
        <taxon>Metazoa</taxon>
        <taxon>Ecdysozoa</taxon>
        <taxon>Arthropoda</taxon>
        <taxon>Hexapoda</taxon>
        <taxon>Insecta</taxon>
        <taxon>Pterygota</taxon>
        <taxon>Neoptera</taxon>
        <taxon>Endopterygota</taxon>
        <taxon>Diptera</taxon>
        <taxon>Nematocera</taxon>
        <taxon>Chironomoidea</taxon>
        <taxon>Chironomidae</taxon>
        <taxon>Chironominae</taxon>
        <taxon>Chironomus</taxon>
    </lineage>
</organism>
<feature type="region of interest" description="Disordered" evidence="1">
    <location>
        <begin position="486"/>
        <end position="507"/>
    </location>
</feature>
<evidence type="ECO:0000313" key="3">
    <source>
        <dbReference type="Proteomes" id="UP001153620"/>
    </source>
</evidence>
<feature type="compositionally biased region" description="Basic and acidic residues" evidence="1">
    <location>
        <begin position="560"/>
        <end position="573"/>
    </location>
</feature>
<sequence length="827" mass="97382">MSNRKNYDGDIYLRSRSISEPEISFDKSAICTNRFKPKHFPFEYIPVDDLHYYRRRKPCNCKKSVVSVLFVLNNSLACSNSLSLSFYSLIDCNNNRSEPLLNRKSNSTEYSREYTEKTLIGKLPPINRPSNLKVDAYPFLTGLYRSDTSLNHLNYSTEYDTNFHSRPYSPRIGLIRRPTNIKLNAGIMDIRSEQKSQFRAYPDHVISCARPPMIKKPNNLHLIGNIELFPEYRSKYIPYSVDSINRSNKIPCYHSKHEKRKSKEVKVDCERKDIVERRQQEEQIMEDSRQVKEAKILNNNYGVSCSNRYHEKLDYENNNYVPEYRSKYRAVIGEKSALIPQQSHFEKYTNGYNPVSEYNNRYKSYDQFIKSAPIKKQDNLYLKGDTQMRPEYNDRYKEIDMKSYSRQQSIKQQDNLHSNGQYPLQVPEYSEKYKSYDSSTMPERSKGREDYLCLNGNMDYDPEYRNNYVEFPRQRPIVKKPATHIQLSSNERQERKPDNLNLPINVPPISQINSVKKTSRNASFDSDEIPIESTPEYRKAMRNYMIKERSPSRGPSPEAIQKEKEKEKKAKEKVDHNNVTKILTENKVNVPEEKMFDANNEVIVEQIKPPSNFKIPTRSPTNLTLGRGASYPIQKEKFSEHLSVSRKPRKNYDVSFDEDNGIGRPRMQTVDFIDSDIENNNMAAQQQQQQQQQQQRYRAEEKVENYQRPQYPRRSPKFGRRAALPKEDYQIRKKTNVIEGNTTYSRDYCPNKHEQRSYHLTPSNAIQFAQAPADSLANNYRPNYEIDKQQSYRESLGNNEPFVVLDRQLANKVKQSSWMKKQWYDTN</sequence>
<feature type="region of interest" description="Disordered" evidence="1">
    <location>
        <begin position="546"/>
        <end position="573"/>
    </location>
</feature>
<accession>A0A9N9WZE6</accession>
<protein>
    <submittedName>
        <fullName evidence="2">Uncharacterized protein</fullName>
    </submittedName>
</protein>